<dbReference type="RefSeq" id="WP_202105227.1">
    <property type="nucleotide sequence ID" value="NZ_JAERTY010000019.1"/>
</dbReference>
<accession>A0ABS1R9Y4</accession>
<gene>
    <name evidence="1" type="ORF">JKG61_22320</name>
</gene>
<evidence type="ECO:0008006" key="3">
    <source>
        <dbReference type="Google" id="ProtNLM"/>
    </source>
</evidence>
<sequence length="196" mass="22759">MNKNTWYLFPIDLYIIIQVRKIRLDLDISGEEISEYLDMNEKYIGHMESAGNNSKYNDEVLNKIAMYFSIVARKRQQELIDSKDDTTIKTDYTIYDFYPQETLSDDKVIKQIPPIPEGAGPAATLRVLIETGFFQKAKSLEEIISKSNELQNQTWEAKDFTRPLDRAVRGPNKTLIVVLNKHGLNTYKLFKKTKKD</sequence>
<name>A0ABS1R9Y4_9SPHI</name>
<evidence type="ECO:0000313" key="1">
    <source>
        <dbReference type="EMBL" id="MBL1411511.1"/>
    </source>
</evidence>
<comment type="caution">
    <text evidence="1">The sequence shown here is derived from an EMBL/GenBank/DDBJ whole genome shotgun (WGS) entry which is preliminary data.</text>
</comment>
<dbReference type="Proteomes" id="UP000625283">
    <property type="component" value="Unassembled WGS sequence"/>
</dbReference>
<dbReference type="EMBL" id="JAERTY010000019">
    <property type="protein sequence ID" value="MBL1411511.1"/>
    <property type="molecule type" value="Genomic_DNA"/>
</dbReference>
<reference evidence="1 2" key="1">
    <citation type="submission" date="2021-01" db="EMBL/GenBank/DDBJ databases">
        <title>C459-1 draft genome sequence.</title>
        <authorList>
            <person name="Zhang X.-F."/>
        </authorList>
    </citation>
    <scope>NUCLEOTIDE SEQUENCE [LARGE SCALE GENOMIC DNA]</scope>
    <source>
        <strain evidence="2">C459-1</strain>
    </source>
</reference>
<proteinExistence type="predicted"/>
<keyword evidence="2" id="KW-1185">Reference proteome</keyword>
<evidence type="ECO:0000313" key="2">
    <source>
        <dbReference type="Proteomes" id="UP000625283"/>
    </source>
</evidence>
<protein>
    <recommendedName>
        <fullName evidence="3">HTH cro/C1-type domain-containing protein</fullName>
    </recommendedName>
</protein>
<organism evidence="1 2">
    <name type="scientific">Sphingobacterium faecale</name>
    <dbReference type="NCBI Taxonomy" id="2803775"/>
    <lineage>
        <taxon>Bacteria</taxon>
        <taxon>Pseudomonadati</taxon>
        <taxon>Bacteroidota</taxon>
        <taxon>Sphingobacteriia</taxon>
        <taxon>Sphingobacteriales</taxon>
        <taxon>Sphingobacteriaceae</taxon>
        <taxon>Sphingobacterium</taxon>
    </lineage>
</organism>